<accession>A0ABP9EKM9</accession>
<organism evidence="1 2">
    <name type="scientific">Ferrimonas pelagia</name>
    <dbReference type="NCBI Taxonomy" id="1177826"/>
    <lineage>
        <taxon>Bacteria</taxon>
        <taxon>Pseudomonadati</taxon>
        <taxon>Pseudomonadota</taxon>
        <taxon>Gammaproteobacteria</taxon>
        <taxon>Alteromonadales</taxon>
        <taxon>Ferrimonadaceae</taxon>
        <taxon>Ferrimonas</taxon>
    </lineage>
</organism>
<dbReference type="Proteomes" id="UP001499988">
    <property type="component" value="Unassembled WGS sequence"/>
</dbReference>
<sequence>MVRAGNQSSVVKYIIDRLWDYFDADIDNWESQRVGKFVFRASGYTDIVGTGGYALDMDWQRLFRVAFSRHALLV</sequence>
<keyword evidence="2" id="KW-1185">Reference proteome</keyword>
<proteinExistence type="predicted"/>
<evidence type="ECO:0000313" key="2">
    <source>
        <dbReference type="Proteomes" id="UP001499988"/>
    </source>
</evidence>
<evidence type="ECO:0000313" key="1">
    <source>
        <dbReference type="EMBL" id="GAA4881677.1"/>
    </source>
</evidence>
<protein>
    <submittedName>
        <fullName evidence="1">Uncharacterized protein</fullName>
    </submittedName>
</protein>
<dbReference type="EMBL" id="BAABJZ010000021">
    <property type="protein sequence ID" value="GAA4881677.1"/>
    <property type="molecule type" value="Genomic_DNA"/>
</dbReference>
<comment type="caution">
    <text evidence="1">The sequence shown here is derived from an EMBL/GenBank/DDBJ whole genome shotgun (WGS) entry which is preliminary data.</text>
</comment>
<gene>
    <name evidence="1" type="ORF">GCM10023333_14750</name>
</gene>
<reference evidence="2" key="1">
    <citation type="journal article" date="2019" name="Int. J. Syst. Evol. Microbiol.">
        <title>The Global Catalogue of Microorganisms (GCM) 10K type strain sequencing project: providing services to taxonomists for standard genome sequencing and annotation.</title>
        <authorList>
            <consortium name="The Broad Institute Genomics Platform"/>
            <consortium name="The Broad Institute Genome Sequencing Center for Infectious Disease"/>
            <person name="Wu L."/>
            <person name="Ma J."/>
        </authorList>
    </citation>
    <scope>NUCLEOTIDE SEQUENCE [LARGE SCALE GENOMIC DNA]</scope>
    <source>
        <strain evidence="2">JCM 18401</strain>
    </source>
</reference>
<name>A0ABP9EKM9_9GAMM</name>